<proteinExistence type="predicted"/>
<dbReference type="PANTHER" id="PTHR19378">
    <property type="entry name" value="GOLGIN- RELATED"/>
    <property type="match status" value="1"/>
</dbReference>
<name>A0A9R1R6P2_TRITD</name>
<dbReference type="PANTHER" id="PTHR19378:SF4">
    <property type="entry name" value="OS07G0185700 PROTEIN"/>
    <property type="match status" value="1"/>
</dbReference>
<dbReference type="GO" id="GO:0070652">
    <property type="term" value="C:HAUS complex"/>
    <property type="evidence" value="ECO:0007669"/>
    <property type="project" value="InterPro"/>
</dbReference>
<evidence type="ECO:0000313" key="2">
    <source>
        <dbReference type="Proteomes" id="UP000324705"/>
    </source>
</evidence>
<dbReference type="Proteomes" id="UP000324705">
    <property type="component" value="Chromosome 2A"/>
</dbReference>
<evidence type="ECO:0000313" key="1">
    <source>
        <dbReference type="EMBL" id="VAH30291.1"/>
    </source>
</evidence>
<protein>
    <submittedName>
        <fullName evidence="1">Uncharacterized protein</fullName>
    </submittedName>
</protein>
<dbReference type="Gramene" id="TRITD2Av1G124950.1">
    <property type="protein sequence ID" value="TRITD2Av1G124950.1"/>
    <property type="gene ID" value="TRITD2Av1G124950"/>
</dbReference>
<dbReference type="AlphaFoldDB" id="A0A9R1R6P2"/>
<keyword evidence="2" id="KW-1185">Reference proteome</keyword>
<dbReference type="GO" id="GO:0005815">
    <property type="term" value="C:microtubule organizing center"/>
    <property type="evidence" value="ECO:0007669"/>
    <property type="project" value="TreeGrafter"/>
</dbReference>
<sequence length="198" mass="22839">MIEEGSIDDRDTFLHAVRDILSSYSGKQGFCTNHMVQPTGSRNNSFFPVFVGSQTMTPTYVSACALVEQISELEDELHCYQHELENVLPRERGRFIDEQCRMVQILEQILSVPVTHMLPKFTPWPLAQALEELEMISYEVSASVNEVMMAREEKTKMLQQPSRNAQQERRVFADFFCHPGRLENQVRELTSRVRGIPE</sequence>
<dbReference type="GO" id="GO:0051225">
    <property type="term" value="P:spindle assembly"/>
    <property type="evidence" value="ECO:0007669"/>
    <property type="project" value="InterPro"/>
</dbReference>
<dbReference type="OMA" id="KRKCIND"/>
<dbReference type="GO" id="GO:0072686">
    <property type="term" value="C:mitotic spindle"/>
    <property type="evidence" value="ECO:0007669"/>
    <property type="project" value="TreeGrafter"/>
</dbReference>
<dbReference type="EMBL" id="LT934113">
    <property type="protein sequence ID" value="VAH30291.1"/>
    <property type="molecule type" value="Genomic_DNA"/>
</dbReference>
<dbReference type="InterPro" id="IPR026206">
    <property type="entry name" value="HAUS3"/>
</dbReference>
<accession>A0A9R1R6P2</accession>
<gene>
    <name evidence="1" type="ORF">TRITD_2Av1G124950</name>
</gene>
<organism evidence="1 2">
    <name type="scientific">Triticum turgidum subsp. durum</name>
    <name type="common">Durum wheat</name>
    <name type="synonym">Triticum durum</name>
    <dbReference type="NCBI Taxonomy" id="4567"/>
    <lineage>
        <taxon>Eukaryota</taxon>
        <taxon>Viridiplantae</taxon>
        <taxon>Streptophyta</taxon>
        <taxon>Embryophyta</taxon>
        <taxon>Tracheophyta</taxon>
        <taxon>Spermatophyta</taxon>
        <taxon>Magnoliopsida</taxon>
        <taxon>Liliopsida</taxon>
        <taxon>Poales</taxon>
        <taxon>Poaceae</taxon>
        <taxon>BOP clade</taxon>
        <taxon>Pooideae</taxon>
        <taxon>Triticodae</taxon>
        <taxon>Triticeae</taxon>
        <taxon>Triticinae</taxon>
        <taxon>Triticum</taxon>
    </lineage>
</organism>
<dbReference type="GO" id="GO:0031023">
    <property type="term" value="P:microtubule organizing center organization"/>
    <property type="evidence" value="ECO:0007669"/>
    <property type="project" value="TreeGrafter"/>
</dbReference>
<reference evidence="1 2" key="1">
    <citation type="submission" date="2017-09" db="EMBL/GenBank/DDBJ databases">
        <authorList>
            <consortium name="International Durum Wheat Genome Sequencing Consortium (IDWGSC)"/>
            <person name="Milanesi L."/>
        </authorList>
    </citation>
    <scope>NUCLEOTIDE SEQUENCE [LARGE SCALE GENOMIC DNA]</scope>
    <source>
        <strain evidence="2">cv. Svevo</strain>
    </source>
</reference>